<sequence>PTYEMTVRKNWKICIVYCCAARITRRRRRRRRMKTQGQTGLIYKIAAMKNGMRMPPSTRFWALRNRNFIPPPQYSLANNETICREYSEEKLLQMLSRAFADASQGLREDVVLSLRPLLSSIRNARATPGRPFITGLLGFDDVCKRFEKSSSAWNVELEGAYAKIEVETRQLFERLQTAYSRIDERYIAFEAQMKEQSRTHPSFFAFTQRGLTANFQSE</sequence>
<evidence type="ECO:0000313" key="2">
    <source>
        <dbReference type="Proteomes" id="UP001203297"/>
    </source>
</evidence>
<reference evidence="1" key="1">
    <citation type="journal article" date="2022" name="New Phytol.">
        <title>Evolutionary transition to the ectomycorrhizal habit in the genomes of a hyperdiverse lineage of mushroom-forming fungi.</title>
        <authorList>
            <person name="Looney B."/>
            <person name="Miyauchi S."/>
            <person name="Morin E."/>
            <person name="Drula E."/>
            <person name="Courty P.E."/>
            <person name="Kohler A."/>
            <person name="Kuo A."/>
            <person name="LaButti K."/>
            <person name="Pangilinan J."/>
            <person name="Lipzen A."/>
            <person name="Riley R."/>
            <person name="Andreopoulos W."/>
            <person name="He G."/>
            <person name="Johnson J."/>
            <person name="Nolan M."/>
            <person name="Tritt A."/>
            <person name="Barry K.W."/>
            <person name="Grigoriev I.V."/>
            <person name="Nagy L.G."/>
            <person name="Hibbett D."/>
            <person name="Henrissat B."/>
            <person name="Matheny P.B."/>
            <person name="Labbe J."/>
            <person name="Martin F.M."/>
        </authorList>
    </citation>
    <scope>NUCLEOTIDE SEQUENCE</scope>
    <source>
        <strain evidence="1">BPL690</strain>
    </source>
</reference>
<name>A0AAD4M9U4_9AGAM</name>
<accession>A0AAD4M9U4</accession>
<dbReference type="Proteomes" id="UP001203297">
    <property type="component" value="Unassembled WGS sequence"/>
</dbReference>
<organism evidence="1 2">
    <name type="scientific">Multifurca ochricompacta</name>
    <dbReference type="NCBI Taxonomy" id="376703"/>
    <lineage>
        <taxon>Eukaryota</taxon>
        <taxon>Fungi</taxon>
        <taxon>Dikarya</taxon>
        <taxon>Basidiomycota</taxon>
        <taxon>Agaricomycotina</taxon>
        <taxon>Agaricomycetes</taxon>
        <taxon>Russulales</taxon>
        <taxon>Russulaceae</taxon>
        <taxon>Multifurca</taxon>
    </lineage>
</organism>
<dbReference type="AlphaFoldDB" id="A0AAD4M9U4"/>
<gene>
    <name evidence="1" type="ORF">B0F90DRAFT_1688123</name>
</gene>
<protein>
    <submittedName>
        <fullName evidence="1">Uncharacterized protein</fullName>
    </submittedName>
</protein>
<feature type="non-terminal residue" evidence="1">
    <location>
        <position position="1"/>
    </location>
</feature>
<dbReference type="EMBL" id="WTXG01000003">
    <property type="protein sequence ID" value="KAI0306230.1"/>
    <property type="molecule type" value="Genomic_DNA"/>
</dbReference>
<keyword evidence="2" id="KW-1185">Reference proteome</keyword>
<proteinExistence type="predicted"/>
<evidence type="ECO:0000313" key="1">
    <source>
        <dbReference type="EMBL" id="KAI0306230.1"/>
    </source>
</evidence>
<comment type="caution">
    <text evidence="1">The sequence shown here is derived from an EMBL/GenBank/DDBJ whole genome shotgun (WGS) entry which is preliminary data.</text>
</comment>